<organism evidence="1 2">
    <name type="scientific">Natronosporangium hydrolyticum</name>
    <dbReference type="NCBI Taxonomy" id="2811111"/>
    <lineage>
        <taxon>Bacteria</taxon>
        <taxon>Bacillati</taxon>
        <taxon>Actinomycetota</taxon>
        <taxon>Actinomycetes</taxon>
        <taxon>Micromonosporales</taxon>
        <taxon>Micromonosporaceae</taxon>
        <taxon>Natronosporangium</taxon>
    </lineage>
</organism>
<dbReference type="EMBL" id="CP070499">
    <property type="protein sequence ID" value="QSB13858.1"/>
    <property type="molecule type" value="Genomic_DNA"/>
</dbReference>
<keyword evidence="2" id="KW-1185">Reference proteome</keyword>
<reference evidence="1" key="1">
    <citation type="submission" date="2021-02" db="EMBL/GenBank/DDBJ databases">
        <title>Natrosporangium hydrolyticum gen. nov., sp. nov, a haloalkaliphilic actinobacterium from a soda solonchak soil.</title>
        <authorList>
            <person name="Sorokin D.Y."/>
            <person name="Khijniak T.V."/>
            <person name="Zakharycheva A.P."/>
            <person name="Boueva O.V."/>
            <person name="Ariskina E.V."/>
            <person name="Hahnke R.L."/>
            <person name="Bunk B."/>
            <person name="Sproer C."/>
            <person name="Schumann P."/>
            <person name="Evtushenko L.I."/>
            <person name="Kublanov I.V."/>
        </authorList>
    </citation>
    <scope>NUCLEOTIDE SEQUENCE</scope>
    <source>
        <strain evidence="1">DSM 106523</strain>
    </source>
</reference>
<protein>
    <submittedName>
        <fullName evidence="1">Uncharacterized protein</fullName>
    </submittedName>
</protein>
<accession>A0A895YJA5</accession>
<name>A0A895YJA5_9ACTN</name>
<evidence type="ECO:0000313" key="2">
    <source>
        <dbReference type="Proteomes" id="UP000662857"/>
    </source>
</evidence>
<dbReference type="KEGG" id="nhy:JQS43_20245"/>
<gene>
    <name evidence="1" type="ORF">JQS43_20245</name>
</gene>
<dbReference type="RefSeq" id="WP_239675970.1">
    <property type="nucleotide sequence ID" value="NZ_CP070499.1"/>
</dbReference>
<dbReference type="Proteomes" id="UP000662857">
    <property type="component" value="Chromosome"/>
</dbReference>
<sequence>MSNATALRCRAGTVSCDTSGGGGCVPPVLVSKDRRFGGSADPAPMAGTA</sequence>
<proteinExistence type="predicted"/>
<dbReference type="AlphaFoldDB" id="A0A895YJA5"/>
<evidence type="ECO:0000313" key="1">
    <source>
        <dbReference type="EMBL" id="QSB13858.1"/>
    </source>
</evidence>